<comment type="cofactor">
    <cofactor evidence="7">
        <name>Zn(2+)</name>
        <dbReference type="ChEBI" id="CHEBI:29105"/>
    </cofactor>
    <text evidence="7">Binds 1 zinc ion.</text>
</comment>
<sequence length="174" mass="18157">MPTPPAEVAEAAPGVETLVEDPRWEGADLPGRAARAAAATLAHLGLDPASWEIAVLGCDDARIAELNATFRAKPRPTNVLSWPSEDRAPARPGAAPAAPDPADPELGDLALAFDTCAREAAAAGKPLGDHATHLIVHGILHLLGHDHETEADAARMERLEVEILGKLGLSDPYS</sequence>
<protein>
    <recommendedName>
        <fullName evidence="7">Endoribonuclease YbeY</fullName>
        <ecNumber evidence="7">3.1.-.-</ecNumber>
    </recommendedName>
</protein>
<dbReference type="PROSITE" id="PS01306">
    <property type="entry name" value="UPF0054"/>
    <property type="match status" value="1"/>
</dbReference>
<dbReference type="SUPFAM" id="SSF55486">
    <property type="entry name" value="Metalloproteases ('zincins'), catalytic domain"/>
    <property type="match status" value="1"/>
</dbReference>
<name>A0A3D9BXL9_9RHOB</name>
<dbReference type="EC" id="3.1.-.-" evidence="7"/>
<dbReference type="RefSeq" id="WP_115978545.1">
    <property type="nucleotide sequence ID" value="NZ_QOHR01000003.1"/>
</dbReference>
<dbReference type="AlphaFoldDB" id="A0A3D9BXL9"/>
<dbReference type="InterPro" id="IPR002036">
    <property type="entry name" value="YbeY"/>
</dbReference>
<keyword evidence="5 7" id="KW-0378">Hydrolase</keyword>
<proteinExistence type="inferred from homology"/>
<keyword evidence="6 7" id="KW-0862">Zinc</keyword>
<comment type="caution">
    <text evidence="9">The sequence shown here is derived from an EMBL/GenBank/DDBJ whole genome shotgun (WGS) entry which is preliminary data.</text>
</comment>
<feature type="region of interest" description="Disordered" evidence="8">
    <location>
        <begin position="1"/>
        <end position="20"/>
    </location>
</feature>
<dbReference type="NCBIfam" id="TIGR00043">
    <property type="entry name" value="rRNA maturation RNase YbeY"/>
    <property type="match status" value="1"/>
</dbReference>
<keyword evidence="7" id="KW-0698">rRNA processing</keyword>
<dbReference type="GO" id="GO:0006364">
    <property type="term" value="P:rRNA processing"/>
    <property type="evidence" value="ECO:0007669"/>
    <property type="project" value="UniProtKB-UniRule"/>
</dbReference>
<feature type="binding site" evidence="7">
    <location>
        <position position="147"/>
    </location>
    <ligand>
        <name>Zn(2+)</name>
        <dbReference type="ChEBI" id="CHEBI:29105"/>
        <note>catalytic</note>
    </ligand>
</feature>
<dbReference type="PANTHER" id="PTHR46986:SF1">
    <property type="entry name" value="ENDORIBONUCLEASE YBEY, CHLOROPLASTIC"/>
    <property type="match status" value="1"/>
</dbReference>
<evidence type="ECO:0000256" key="5">
    <source>
        <dbReference type="ARBA" id="ARBA00022801"/>
    </source>
</evidence>
<feature type="compositionally biased region" description="Low complexity" evidence="8">
    <location>
        <begin position="1"/>
        <end position="17"/>
    </location>
</feature>
<keyword evidence="7" id="KW-0963">Cytoplasm</keyword>
<reference evidence="9 10" key="1">
    <citation type="journal article" date="2017" name="Int. J. Syst. Evol. Microbiol.">
        <title>Rhodosalinus sediminis gen. nov., sp. nov., isolated from marine saltern.</title>
        <authorList>
            <person name="Guo L.Y."/>
            <person name="Ling S.K."/>
            <person name="Li C.M."/>
            <person name="Chen G.J."/>
            <person name="Du Z.J."/>
        </authorList>
    </citation>
    <scope>NUCLEOTIDE SEQUENCE [LARGE SCALE GENOMIC DNA]</scope>
    <source>
        <strain evidence="9 10">WDN1C137</strain>
    </source>
</reference>
<dbReference type="GO" id="GO:0005737">
    <property type="term" value="C:cytoplasm"/>
    <property type="evidence" value="ECO:0007669"/>
    <property type="project" value="UniProtKB-SubCell"/>
</dbReference>
<evidence type="ECO:0000256" key="4">
    <source>
        <dbReference type="ARBA" id="ARBA00022759"/>
    </source>
</evidence>
<comment type="similarity">
    <text evidence="1 7">Belongs to the endoribonuclease YbeY family.</text>
</comment>
<gene>
    <name evidence="7 9" type="primary">ybeY</name>
    <name evidence="9" type="ORF">DRV84_03785</name>
</gene>
<dbReference type="GO" id="GO:0008270">
    <property type="term" value="F:zinc ion binding"/>
    <property type="evidence" value="ECO:0007669"/>
    <property type="project" value="UniProtKB-UniRule"/>
</dbReference>
<keyword evidence="3 7" id="KW-0479">Metal-binding</keyword>
<dbReference type="InterPro" id="IPR023091">
    <property type="entry name" value="MetalPrtase_cat_dom_sf_prd"/>
</dbReference>
<dbReference type="OrthoDB" id="9807740at2"/>
<comment type="function">
    <text evidence="7">Single strand-specific metallo-endoribonuclease involved in late-stage 70S ribosome quality control and in maturation of the 3' terminus of the 16S rRNA.</text>
</comment>
<dbReference type="HAMAP" id="MF_00009">
    <property type="entry name" value="Endoribonucl_YbeY"/>
    <property type="match status" value="1"/>
</dbReference>
<feature type="binding site" evidence="7">
    <location>
        <position position="137"/>
    </location>
    <ligand>
        <name>Zn(2+)</name>
        <dbReference type="ChEBI" id="CHEBI:29105"/>
        <note>catalytic</note>
    </ligand>
</feature>
<dbReference type="GO" id="GO:0004222">
    <property type="term" value="F:metalloendopeptidase activity"/>
    <property type="evidence" value="ECO:0007669"/>
    <property type="project" value="InterPro"/>
</dbReference>
<organism evidence="9 10">
    <name type="scientific">Rhodosalinus sediminis</name>
    <dbReference type="NCBI Taxonomy" id="1940533"/>
    <lineage>
        <taxon>Bacteria</taxon>
        <taxon>Pseudomonadati</taxon>
        <taxon>Pseudomonadota</taxon>
        <taxon>Alphaproteobacteria</taxon>
        <taxon>Rhodobacterales</taxon>
        <taxon>Paracoccaceae</taxon>
        <taxon>Rhodosalinus</taxon>
    </lineage>
</organism>
<feature type="region of interest" description="Disordered" evidence="8">
    <location>
        <begin position="74"/>
        <end position="105"/>
    </location>
</feature>
<dbReference type="PANTHER" id="PTHR46986">
    <property type="entry name" value="ENDORIBONUCLEASE YBEY, CHLOROPLASTIC"/>
    <property type="match status" value="1"/>
</dbReference>
<keyword evidence="10" id="KW-1185">Reference proteome</keyword>
<dbReference type="Proteomes" id="UP000257131">
    <property type="component" value="Unassembled WGS sequence"/>
</dbReference>
<dbReference type="Gene3D" id="3.40.390.30">
    <property type="entry name" value="Metalloproteases ('zincins'), catalytic domain"/>
    <property type="match status" value="1"/>
</dbReference>
<keyword evidence="7" id="KW-0690">Ribosome biogenesis</keyword>
<keyword evidence="2 7" id="KW-0540">Nuclease</keyword>
<evidence type="ECO:0000256" key="1">
    <source>
        <dbReference type="ARBA" id="ARBA00010875"/>
    </source>
</evidence>
<dbReference type="EMBL" id="QOHR01000003">
    <property type="protein sequence ID" value="REC58162.1"/>
    <property type="molecule type" value="Genomic_DNA"/>
</dbReference>
<evidence type="ECO:0000256" key="7">
    <source>
        <dbReference type="HAMAP-Rule" id="MF_00009"/>
    </source>
</evidence>
<comment type="subcellular location">
    <subcellularLocation>
        <location evidence="7">Cytoplasm</location>
    </subcellularLocation>
</comment>
<evidence type="ECO:0000256" key="6">
    <source>
        <dbReference type="ARBA" id="ARBA00022833"/>
    </source>
</evidence>
<dbReference type="Pfam" id="PF02130">
    <property type="entry name" value="YbeY"/>
    <property type="match status" value="1"/>
</dbReference>
<dbReference type="InterPro" id="IPR020549">
    <property type="entry name" value="YbeY_CS"/>
</dbReference>
<evidence type="ECO:0000256" key="8">
    <source>
        <dbReference type="SAM" id="MobiDB-lite"/>
    </source>
</evidence>
<evidence type="ECO:0000313" key="9">
    <source>
        <dbReference type="EMBL" id="REC58162.1"/>
    </source>
</evidence>
<evidence type="ECO:0000313" key="10">
    <source>
        <dbReference type="Proteomes" id="UP000257131"/>
    </source>
</evidence>
<dbReference type="GO" id="GO:0004521">
    <property type="term" value="F:RNA endonuclease activity"/>
    <property type="evidence" value="ECO:0007669"/>
    <property type="project" value="UniProtKB-UniRule"/>
</dbReference>
<accession>A0A3D9BXL9</accession>
<keyword evidence="4 7" id="KW-0255">Endonuclease</keyword>
<evidence type="ECO:0000256" key="3">
    <source>
        <dbReference type="ARBA" id="ARBA00022723"/>
    </source>
</evidence>
<feature type="binding site" evidence="7">
    <location>
        <position position="141"/>
    </location>
    <ligand>
        <name>Zn(2+)</name>
        <dbReference type="ChEBI" id="CHEBI:29105"/>
        <note>catalytic</note>
    </ligand>
</feature>
<evidence type="ECO:0000256" key="2">
    <source>
        <dbReference type="ARBA" id="ARBA00022722"/>
    </source>
</evidence>